<dbReference type="InterPro" id="IPR011527">
    <property type="entry name" value="ABC1_TM_dom"/>
</dbReference>
<name>A0AAW9QK59_9BURK</name>
<keyword evidence="2" id="KW-1003">Cell membrane</keyword>
<dbReference type="Pfam" id="PF00664">
    <property type="entry name" value="ABC_membrane"/>
    <property type="match status" value="1"/>
</dbReference>
<evidence type="ECO:0000259" key="9">
    <source>
        <dbReference type="PROSITE" id="PS50893"/>
    </source>
</evidence>
<keyword evidence="6 8" id="KW-1133">Transmembrane helix</keyword>
<feature type="transmembrane region" description="Helical" evidence="8">
    <location>
        <begin position="32"/>
        <end position="54"/>
    </location>
</feature>
<comment type="caution">
    <text evidence="11">The sequence shown here is derived from an EMBL/GenBank/DDBJ whole genome shotgun (WGS) entry which is preliminary data.</text>
</comment>
<dbReference type="PROSITE" id="PS50929">
    <property type="entry name" value="ABC_TM1F"/>
    <property type="match status" value="1"/>
</dbReference>
<dbReference type="AlphaFoldDB" id="A0AAW9QK59"/>
<evidence type="ECO:0000256" key="8">
    <source>
        <dbReference type="SAM" id="Phobius"/>
    </source>
</evidence>
<dbReference type="GO" id="GO:0140359">
    <property type="term" value="F:ABC-type transporter activity"/>
    <property type="evidence" value="ECO:0007669"/>
    <property type="project" value="InterPro"/>
</dbReference>
<feature type="transmembrane region" description="Helical" evidence="8">
    <location>
        <begin position="176"/>
        <end position="199"/>
    </location>
</feature>
<evidence type="ECO:0000256" key="5">
    <source>
        <dbReference type="ARBA" id="ARBA00022840"/>
    </source>
</evidence>
<evidence type="ECO:0000256" key="3">
    <source>
        <dbReference type="ARBA" id="ARBA00022692"/>
    </source>
</evidence>
<protein>
    <submittedName>
        <fullName evidence="11">ABC transporter ATP-binding protein</fullName>
    </submittedName>
</protein>
<dbReference type="SMART" id="SM00382">
    <property type="entry name" value="AAA"/>
    <property type="match status" value="1"/>
</dbReference>
<keyword evidence="7 8" id="KW-0472">Membrane</keyword>
<dbReference type="EMBL" id="JAZIBG010000036">
    <property type="protein sequence ID" value="MEF7615752.1"/>
    <property type="molecule type" value="Genomic_DNA"/>
</dbReference>
<reference evidence="11 12" key="1">
    <citation type="submission" date="2024-02" db="EMBL/GenBank/DDBJ databases">
        <title>Genome sequence of Aquincola sp. MAHUQ-54.</title>
        <authorList>
            <person name="Huq M.A."/>
        </authorList>
    </citation>
    <scope>NUCLEOTIDE SEQUENCE [LARGE SCALE GENOMIC DNA]</scope>
    <source>
        <strain evidence="11 12">MAHUQ-54</strain>
    </source>
</reference>
<evidence type="ECO:0000256" key="1">
    <source>
        <dbReference type="ARBA" id="ARBA00004651"/>
    </source>
</evidence>
<feature type="domain" description="ABC transmembrane type-1" evidence="10">
    <location>
        <begin position="33"/>
        <end position="326"/>
    </location>
</feature>
<proteinExistence type="predicted"/>
<dbReference type="SUPFAM" id="SSF52540">
    <property type="entry name" value="P-loop containing nucleoside triphosphate hydrolases"/>
    <property type="match status" value="1"/>
</dbReference>
<dbReference type="InterPro" id="IPR017871">
    <property type="entry name" value="ABC_transporter-like_CS"/>
</dbReference>
<keyword evidence="4" id="KW-0547">Nucleotide-binding</keyword>
<feature type="transmembrane region" description="Helical" evidence="8">
    <location>
        <begin position="284"/>
        <end position="304"/>
    </location>
</feature>
<feature type="transmembrane region" description="Helical" evidence="8">
    <location>
        <begin position="66"/>
        <end position="88"/>
    </location>
</feature>
<evidence type="ECO:0000256" key="6">
    <source>
        <dbReference type="ARBA" id="ARBA00022989"/>
    </source>
</evidence>
<dbReference type="InterPro" id="IPR003593">
    <property type="entry name" value="AAA+_ATPase"/>
</dbReference>
<dbReference type="RefSeq" id="WP_332291063.1">
    <property type="nucleotide sequence ID" value="NZ_JAZIBG010000036.1"/>
</dbReference>
<dbReference type="InterPro" id="IPR027417">
    <property type="entry name" value="P-loop_NTPase"/>
</dbReference>
<dbReference type="SUPFAM" id="SSF90123">
    <property type="entry name" value="ABC transporter transmembrane region"/>
    <property type="match status" value="1"/>
</dbReference>
<dbReference type="PROSITE" id="PS00211">
    <property type="entry name" value="ABC_TRANSPORTER_1"/>
    <property type="match status" value="1"/>
</dbReference>
<dbReference type="PANTHER" id="PTHR24221">
    <property type="entry name" value="ATP-BINDING CASSETTE SUB-FAMILY B"/>
    <property type="match status" value="1"/>
</dbReference>
<feature type="transmembrane region" description="Helical" evidence="8">
    <location>
        <begin position="150"/>
        <end position="170"/>
    </location>
</feature>
<organism evidence="11 12">
    <name type="scientific">Aquincola agrisoli</name>
    <dbReference type="NCBI Taxonomy" id="3119538"/>
    <lineage>
        <taxon>Bacteria</taxon>
        <taxon>Pseudomonadati</taxon>
        <taxon>Pseudomonadota</taxon>
        <taxon>Betaproteobacteria</taxon>
        <taxon>Burkholderiales</taxon>
        <taxon>Sphaerotilaceae</taxon>
        <taxon>Aquincola</taxon>
    </lineage>
</organism>
<gene>
    <name evidence="11" type="ORF">V4F39_17695</name>
</gene>
<accession>A0AAW9QK59</accession>
<dbReference type="PANTHER" id="PTHR24221:SF654">
    <property type="entry name" value="ATP-BINDING CASSETTE SUB-FAMILY B MEMBER 6"/>
    <property type="match status" value="1"/>
</dbReference>
<keyword evidence="5 11" id="KW-0067">ATP-binding</keyword>
<feature type="domain" description="ABC transporter" evidence="9">
    <location>
        <begin position="357"/>
        <end position="595"/>
    </location>
</feature>
<evidence type="ECO:0000256" key="2">
    <source>
        <dbReference type="ARBA" id="ARBA00022475"/>
    </source>
</evidence>
<keyword evidence="12" id="KW-1185">Reference proteome</keyword>
<comment type="subcellular location">
    <subcellularLocation>
        <location evidence="1">Cell membrane</location>
        <topology evidence="1">Multi-pass membrane protein</topology>
    </subcellularLocation>
</comment>
<dbReference type="GO" id="GO:0034040">
    <property type="term" value="F:ATPase-coupled lipid transmembrane transporter activity"/>
    <property type="evidence" value="ECO:0007669"/>
    <property type="project" value="TreeGrafter"/>
</dbReference>
<evidence type="ECO:0000313" key="12">
    <source>
        <dbReference type="Proteomes" id="UP001336250"/>
    </source>
</evidence>
<evidence type="ECO:0000313" key="11">
    <source>
        <dbReference type="EMBL" id="MEF7615752.1"/>
    </source>
</evidence>
<dbReference type="GO" id="GO:0016887">
    <property type="term" value="F:ATP hydrolysis activity"/>
    <property type="evidence" value="ECO:0007669"/>
    <property type="project" value="InterPro"/>
</dbReference>
<dbReference type="Pfam" id="PF00005">
    <property type="entry name" value="ABC_tran"/>
    <property type="match status" value="1"/>
</dbReference>
<dbReference type="InterPro" id="IPR036640">
    <property type="entry name" value="ABC1_TM_sf"/>
</dbReference>
<evidence type="ECO:0000256" key="4">
    <source>
        <dbReference type="ARBA" id="ARBA00022741"/>
    </source>
</evidence>
<evidence type="ECO:0000256" key="7">
    <source>
        <dbReference type="ARBA" id="ARBA00023136"/>
    </source>
</evidence>
<dbReference type="Proteomes" id="UP001336250">
    <property type="component" value="Unassembled WGS sequence"/>
</dbReference>
<keyword evidence="3 8" id="KW-0812">Transmembrane</keyword>
<dbReference type="GO" id="GO:0005524">
    <property type="term" value="F:ATP binding"/>
    <property type="evidence" value="ECO:0007669"/>
    <property type="project" value="UniProtKB-KW"/>
</dbReference>
<dbReference type="InterPro" id="IPR003439">
    <property type="entry name" value="ABC_transporter-like_ATP-bd"/>
</dbReference>
<dbReference type="Gene3D" id="1.20.1560.10">
    <property type="entry name" value="ABC transporter type 1, transmembrane domain"/>
    <property type="match status" value="1"/>
</dbReference>
<dbReference type="InterPro" id="IPR039421">
    <property type="entry name" value="Type_1_exporter"/>
</dbReference>
<dbReference type="PROSITE" id="PS50893">
    <property type="entry name" value="ABC_TRANSPORTER_2"/>
    <property type="match status" value="1"/>
</dbReference>
<dbReference type="GO" id="GO:0005886">
    <property type="term" value="C:plasma membrane"/>
    <property type="evidence" value="ECO:0007669"/>
    <property type="project" value="UniProtKB-SubCell"/>
</dbReference>
<dbReference type="Gene3D" id="3.40.50.300">
    <property type="entry name" value="P-loop containing nucleotide triphosphate hydrolases"/>
    <property type="match status" value="1"/>
</dbReference>
<evidence type="ECO:0000259" key="10">
    <source>
        <dbReference type="PROSITE" id="PS50929"/>
    </source>
</evidence>
<sequence length="614" mass="64532">MTTTASAAASPATLAALYRHVWQHAEGARARFALALSMLGSSQLLKLAMPWMAAQAINGIQAGGRAGLAPACTWIAGILACYVGCWLLHGPGRVMERSVALRVRRSVADALYARLLGAPLGWHEQHHSGDLQHRMAQASGALFTFTQSQFIYLQNAINLCGPVLALWWLSPTTGGAAVAGLVLISAAIVGFDGALMGLAQRENQAERRYAARLLDFVGNVSSVLSLRLQHSTRRLLDHRLQAVFEPLRRSIVLNEWKWCTVDLSGVLLSWGLVGLYVVAATGQAAGAGAAAGGTLLLGSLFMVYQYAQQAAGVLGTIASQYQQISRTRTDFASADVVWQAPRRQAAQAAAPAGWQRIDVQDLAFRRPAQAEADERGGLQAVSLSLRRGERLALVGPSGAGKSTLLRCLAGLYEARAGSIVVDGGTLPGVRHLGGFATLIPQEAEIFEASVRENIAFDEDVPADDLARAVHASAFDTVLASMPGGLDAPLAERGTNLSGGQRQRLALARGLLAARGSGVLLLDEPTSALDALTETHVHSRIAEAFPEACIVASVHRLGLLAHFDRVVFMAGGRVVDVGTVDELAQRQPGFALMLAAAGPLQAASAAGLGEAATAA</sequence>
<feature type="transmembrane region" description="Helical" evidence="8">
    <location>
        <begin position="258"/>
        <end position="278"/>
    </location>
</feature>